<dbReference type="Proteomes" id="UP000887013">
    <property type="component" value="Unassembled WGS sequence"/>
</dbReference>
<evidence type="ECO:0000313" key="2">
    <source>
        <dbReference type="EMBL" id="GFU05998.1"/>
    </source>
</evidence>
<dbReference type="EMBL" id="BMAW01028154">
    <property type="protein sequence ID" value="GFU05998.1"/>
    <property type="molecule type" value="Genomic_DNA"/>
</dbReference>
<comment type="caution">
    <text evidence="2">The sequence shown here is derived from an EMBL/GenBank/DDBJ whole genome shotgun (WGS) entry which is preliminary data.</text>
</comment>
<feature type="signal peptide" evidence="1">
    <location>
        <begin position="1"/>
        <end position="19"/>
    </location>
</feature>
<evidence type="ECO:0000256" key="1">
    <source>
        <dbReference type="SAM" id="SignalP"/>
    </source>
</evidence>
<accession>A0A8X6QBZ5</accession>
<keyword evidence="1" id="KW-0732">Signal</keyword>
<keyword evidence="3" id="KW-1185">Reference proteome</keyword>
<name>A0A8X6QBZ5_NEPPI</name>
<dbReference type="AlphaFoldDB" id="A0A8X6QBZ5"/>
<reference evidence="2" key="1">
    <citation type="submission" date="2020-08" db="EMBL/GenBank/DDBJ databases">
        <title>Multicomponent nature underlies the extraordinary mechanical properties of spider dragline silk.</title>
        <authorList>
            <person name="Kono N."/>
            <person name="Nakamura H."/>
            <person name="Mori M."/>
            <person name="Yoshida Y."/>
            <person name="Ohtoshi R."/>
            <person name="Malay A.D."/>
            <person name="Moran D.A.P."/>
            <person name="Tomita M."/>
            <person name="Numata K."/>
            <person name="Arakawa K."/>
        </authorList>
    </citation>
    <scope>NUCLEOTIDE SEQUENCE</scope>
</reference>
<evidence type="ECO:0000313" key="3">
    <source>
        <dbReference type="Proteomes" id="UP000887013"/>
    </source>
</evidence>
<organism evidence="2 3">
    <name type="scientific">Nephila pilipes</name>
    <name type="common">Giant wood spider</name>
    <name type="synonym">Nephila maculata</name>
    <dbReference type="NCBI Taxonomy" id="299642"/>
    <lineage>
        <taxon>Eukaryota</taxon>
        <taxon>Metazoa</taxon>
        <taxon>Ecdysozoa</taxon>
        <taxon>Arthropoda</taxon>
        <taxon>Chelicerata</taxon>
        <taxon>Arachnida</taxon>
        <taxon>Araneae</taxon>
        <taxon>Araneomorphae</taxon>
        <taxon>Entelegynae</taxon>
        <taxon>Araneoidea</taxon>
        <taxon>Nephilidae</taxon>
        <taxon>Nephila</taxon>
    </lineage>
</organism>
<feature type="chain" id="PRO_5036457567" evidence="1">
    <location>
        <begin position="20"/>
        <end position="85"/>
    </location>
</feature>
<sequence>MSILSFIGKLLFFCPFSKDVFVVVCCPVDLSVSDKVYVDDQSRTTGDYYLYIPFRMFRFLDGSKVRFSCNVIVCQHDCPWVSHHR</sequence>
<proteinExistence type="predicted"/>
<gene>
    <name evidence="2" type="primary">AVEN_174680_1</name>
    <name evidence="2" type="ORF">NPIL_164381</name>
</gene>
<protein>
    <submittedName>
        <fullName evidence="2">ZP domain-containing protein</fullName>
    </submittedName>
</protein>
<dbReference type="OrthoDB" id="6419027at2759"/>